<keyword evidence="24" id="KW-0862">Zinc</keyword>
<keyword evidence="16" id="KW-0239">DNA-directed DNA polymerase</keyword>
<keyword evidence="13" id="KW-0694">RNA-binding</keyword>
<evidence type="ECO:0000256" key="13">
    <source>
        <dbReference type="ARBA" id="ARBA00022884"/>
    </source>
</evidence>
<evidence type="ECO:0000256" key="8">
    <source>
        <dbReference type="ARBA" id="ARBA00022722"/>
    </source>
</evidence>
<dbReference type="SUPFAM" id="SSF57756">
    <property type="entry name" value="Retrovirus zinc finger-like domains"/>
    <property type="match status" value="1"/>
</dbReference>
<dbReference type="VEuPathDB" id="FungiDB:SCODWIG_03796"/>
<dbReference type="GO" id="GO:0005737">
    <property type="term" value="C:cytoplasm"/>
    <property type="evidence" value="ECO:0007669"/>
    <property type="project" value="UniProtKB-SubCell"/>
</dbReference>
<dbReference type="GO" id="GO:0004523">
    <property type="term" value="F:RNA-DNA hybrid ribonuclease activity"/>
    <property type="evidence" value="ECO:0007669"/>
    <property type="project" value="UniProtKB-EC"/>
</dbReference>
<dbReference type="InterPro" id="IPR012337">
    <property type="entry name" value="RNaseH-like_sf"/>
</dbReference>
<evidence type="ECO:0000256" key="23">
    <source>
        <dbReference type="ARBA" id="ARBA00049244"/>
    </source>
</evidence>
<dbReference type="InterPro" id="IPR001584">
    <property type="entry name" value="Integrase_cat-core"/>
</dbReference>
<proteinExistence type="predicted"/>
<evidence type="ECO:0000256" key="2">
    <source>
        <dbReference type="ARBA" id="ARBA00004123"/>
    </source>
</evidence>
<dbReference type="GO" id="GO:0005634">
    <property type="term" value="C:nucleus"/>
    <property type="evidence" value="ECO:0007669"/>
    <property type="project" value="UniProtKB-SubCell"/>
</dbReference>
<keyword evidence="18" id="KW-0233">DNA recombination</keyword>
<comment type="function">
    <text evidence="20">Reverse transcriptase/ribonuclease H (RT) is a multifunctional enzyme that catalyzes the conversion of the retro-elements RNA genome into dsDNA within the VLP. The enzyme displays a DNA polymerase activity that can copy either DNA or RNA templates, and a ribonuclease H (RNase H) activity that cleaves the RNA strand of RNA-DNA heteroduplexes during plus-strand synthesis and hydrolyzes RNA primers. The conversion leads to a linear dsDNA copy of the retrotransposon that includes long terminal repeats (LTRs) at both ends.</text>
</comment>
<evidence type="ECO:0000256" key="21">
    <source>
        <dbReference type="ARBA" id="ARBA00025615"/>
    </source>
</evidence>
<dbReference type="Pfam" id="PF00098">
    <property type="entry name" value="zf-CCHC"/>
    <property type="match status" value="1"/>
</dbReference>
<dbReference type="PROSITE" id="PS50158">
    <property type="entry name" value="ZF_CCHC"/>
    <property type="match status" value="1"/>
</dbReference>
<evidence type="ECO:0000256" key="16">
    <source>
        <dbReference type="ARBA" id="ARBA00022932"/>
    </source>
</evidence>
<comment type="catalytic activity">
    <reaction evidence="1">
        <text>Endonucleolytic cleavage to 5'-phosphomonoester.</text>
        <dbReference type="EC" id="3.1.26.4"/>
    </reaction>
</comment>
<dbReference type="PROSITE" id="PS50994">
    <property type="entry name" value="INTEGRASE"/>
    <property type="match status" value="1"/>
</dbReference>
<dbReference type="InterPro" id="IPR036875">
    <property type="entry name" value="Znf_CCHC_sf"/>
</dbReference>
<keyword evidence="8" id="KW-0540">Nuclease</keyword>
<evidence type="ECO:0000256" key="4">
    <source>
        <dbReference type="ARBA" id="ARBA00022490"/>
    </source>
</evidence>
<keyword evidence="14" id="KW-0229">DNA integration</keyword>
<dbReference type="GO" id="GO:0003887">
    <property type="term" value="F:DNA-directed DNA polymerase activity"/>
    <property type="evidence" value="ECO:0007669"/>
    <property type="project" value="UniProtKB-KW"/>
</dbReference>
<keyword evidence="24" id="KW-0863">Zinc-finger</keyword>
<dbReference type="GO" id="GO:0003677">
    <property type="term" value="F:DNA binding"/>
    <property type="evidence" value="ECO:0007669"/>
    <property type="project" value="UniProtKB-KW"/>
</dbReference>
<dbReference type="Gene3D" id="4.10.60.10">
    <property type="entry name" value="Zinc finger, CCHC-type"/>
    <property type="match status" value="1"/>
</dbReference>
<evidence type="ECO:0000256" key="6">
    <source>
        <dbReference type="ARBA" id="ARBA00022679"/>
    </source>
</evidence>
<keyword evidence="28" id="KW-1185">Reference proteome</keyword>
<dbReference type="GO" id="GO:0006310">
    <property type="term" value="P:DNA recombination"/>
    <property type="evidence" value="ECO:0007669"/>
    <property type="project" value="UniProtKB-KW"/>
</dbReference>
<evidence type="ECO:0000256" key="7">
    <source>
        <dbReference type="ARBA" id="ARBA00022695"/>
    </source>
</evidence>
<keyword evidence="12" id="KW-0460">Magnesium</keyword>
<evidence type="ECO:0000256" key="10">
    <source>
        <dbReference type="ARBA" id="ARBA00022759"/>
    </source>
</evidence>
<evidence type="ECO:0000256" key="3">
    <source>
        <dbReference type="ARBA" id="ARBA00004496"/>
    </source>
</evidence>
<dbReference type="GO" id="GO:0003723">
    <property type="term" value="F:RNA binding"/>
    <property type="evidence" value="ECO:0007669"/>
    <property type="project" value="UniProtKB-KW"/>
</dbReference>
<dbReference type="PANTHER" id="PTHR42648">
    <property type="entry name" value="TRANSPOSASE, PUTATIVE-RELATED"/>
    <property type="match status" value="1"/>
</dbReference>
<keyword evidence="6" id="KW-0808">Transferase</keyword>
<evidence type="ECO:0000256" key="15">
    <source>
        <dbReference type="ARBA" id="ARBA00022918"/>
    </source>
</evidence>
<keyword evidence="4" id="KW-0963">Cytoplasm</keyword>
<dbReference type="GO" id="GO:0015074">
    <property type="term" value="P:DNA integration"/>
    <property type="evidence" value="ECO:0007669"/>
    <property type="project" value="UniProtKB-KW"/>
</dbReference>
<comment type="subcellular location">
    <subcellularLocation>
        <location evidence="3">Cytoplasm</location>
    </subcellularLocation>
    <subcellularLocation>
        <location evidence="2">Nucleus</location>
    </subcellularLocation>
</comment>
<keyword evidence="9" id="KW-0479">Metal-binding</keyword>
<comment type="function">
    <text evidence="21">Integrase (IN) targets the VLP to the nucleus, where a subparticle preintegration complex (PIC) containing at least integrase and the newly synthesized dsDNA copy of the retrotransposon must transit the nuclear membrane. Once in the nucleus, integrase performs the integration of the dsDNA into the host genome.</text>
</comment>
<evidence type="ECO:0000256" key="17">
    <source>
        <dbReference type="ARBA" id="ARBA00023125"/>
    </source>
</evidence>
<comment type="catalytic activity">
    <reaction evidence="22">
        <text>DNA(n) + a 2'-deoxyribonucleoside 5'-triphosphate = DNA(n+1) + diphosphate</text>
        <dbReference type="Rhea" id="RHEA:22508"/>
        <dbReference type="Rhea" id="RHEA-COMP:17339"/>
        <dbReference type="Rhea" id="RHEA-COMP:17340"/>
        <dbReference type="ChEBI" id="CHEBI:33019"/>
        <dbReference type="ChEBI" id="CHEBI:61560"/>
        <dbReference type="ChEBI" id="CHEBI:173112"/>
        <dbReference type="EC" id="2.7.7.49"/>
    </reaction>
</comment>
<dbReference type="AlphaFoldDB" id="A0A376BBV6"/>
<feature type="domain" description="Integrase catalytic" evidence="26">
    <location>
        <begin position="546"/>
        <end position="716"/>
    </location>
</feature>
<evidence type="ECO:0000256" key="18">
    <source>
        <dbReference type="ARBA" id="ARBA00023172"/>
    </source>
</evidence>
<dbReference type="Proteomes" id="UP000262825">
    <property type="component" value="Unassembled WGS sequence"/>
</dbReference>
<evidence type="ECO:0000313" key="27">
    <source>
        <dbReference type="EMBL" id="SSD62034.1"/>
    </source>
</evidence>
<evidence type="ECO:0000259" key="25">
    <source>
        <dbReference type="PROSITE" id="PS50158"/>
    </source>
</evidence>
<name>A0A376BBV6_9ASCO</name>
<evidence type="ECO:0000256" key="22">
    <source>
        <dbReference type="ARBA" id="ARBA00048173"/>
    </source>
</evidence>
<keyword evidence="10" id="KW-0255">Endonuclease</keyword>
<dbReference type="GO" id="GO:0003964">
    <property type="term" value="F:RNA-directed DNA polymerase activity"/>
    <property type="evidence" value="ECO:0007669"/>
    <property type="project" value="UniProtKB-KW"/>
</dbReference>
<evidence type="ECO:0000313" key="28">
    <source>
        <dbReference type="Proteomes" id="UP000262825"/>
    </source>
</evidence>
<protein>
    <submittedName>
        <fullName evidence="27">Uncharacterized protein</fullName>
    </submittedName>
</protein>
<evidence type="ECO:0000256" key="1">
    <source>
        <dbReference type="ARBA" id="ARBA00000077"/>
    </source>
</evidence>
<keyword evidence="7" id="KW-0548">Nucleotidyltransferase</keyword>
<evidence type="ECO:0000256" key="9">
    <source>
        <dbReference type="ARBA" id="ARBA00022723"/>
    </source>
</evidence>
<dbReference type="Gene3D" id="3.30.420.10">
    <property type="entry name" value="Ribonuclease H-like superfamily/Ribonuclease H"/>
    <property type="match status" value="1"/>
</dbReference>
<evidence type="ECO:0000256" key="14">
    <source>
        <dbReference type="ARBA" id="ARBA00022908"/>
    </source>
</evidence>
<dbReference type="SMART" id="SM00343">
    <property type="entry name" value="ZnF_C2HC"/>
    <property type="match status" value="1"/>
</dbReference>
<feature type="domain" description="CCHC-type" evidence="25">
    <location>
        <begin position="263"/>
        <end position="278"/>
    </location>
</feature>
<dbReference type="PANTHER" id="PTHR42648:SF11">
    <property type="entry name" value="TRANSPOSON TY4-P GAG-POL POLYPROTEIN"/>
    <property type="match status" value="1"/>
</dbReference>
<dbReference type="EMBL" id="UFAJ01001076">
    <property type="protein sequence ID" value="SSD62034.1"/>
    <property type="molecule type" value="Genomic_DNA"/>
</dbReference>
<dbReference type="GO" id="GO:0008270">
    <property type="term" value="F:zinc ion binding"/>
    <property type="evidence" value="ECO:0007669"/>
    <property type="project" value="UniProtKB-KW"/>
</dbReference>
<dbReference type="InterPro" id="IPR036397">
    <property type="entry name" value="RNaseH_sf"/>
</dbReference>
<reference evidence="28" key="1">
    <citation type="submission" date="2018-06" db="EMBL/GenBank/DDBJ databases">
        <authorList>
            <person name="Guldener U."/>
        </authorList>
    </citation>
    <scope>NUCLEOTIDE SEQUENCE [LARGE SCALE GENOMIC DNA]</scope>
    <source>
        <strain evidence="28">UTAD17</strain>
    </source>
</reference>
<evidence type="ECO:0000259" key="26">
    <source>
        <dbReference type="PROSITE" id="PS50994"/>
    </source>
</evidence>
<keyword evidence="5" id="KW-0815">Transposition</keyword>
<accession>A0A376BBV6</accession>
<gene>
    <name evidence="27" type="ORF">SCODWIG_03796</name>
</gene>
<evidence type="ECO:0000256" key="20">
    <source>
        <dbReference type="ARBA" id="ARBA00025590"/>
    </source>
</evidence>
<evidence type="ECO:0000256" key="5">
    <source>
        <dbReference type="ARBA" id="ARBA00022578"/>
    </source>
</evidence>
<evidence type="ECO:0000256" key="19">
    <source>
        <dbReference type="ARBA" id="ARBA00023242"/>
    </source>
</evidence>
<dbReference type="InterPro" id="IPR039537">
    <property type="entry name" value="Retrotran_Ty1/copia-like"/>
</dbReference>
<dbReference type="SUPFAM" id="SSF53098">
    <property type="entry name" value="Ribonuclease H-like"/>
    <property type="match status" value="1"/>
</dbReference>
<dbReference type="InterPro" id="IPR001878">
    <property type="entry name" value="Znf_CCHC"/>
</dbReference>
<evidence type="ECO:0000256" key="12">
    <source>
        <dbReference type="ARBA" id="ARBA00022842"/>
    </source>
</evidence>
<organism evidence="27 28">
    <name type="scientific">Saccharomycodes ludwigii</name>
    <dbReference type="NCBI Taxonomy" id="36035"/>
    <lineage>
        <taxon>Eukaryota</taxon>
        <taxon>Fungi</taxon>
        <taxon>Dikarya</taxon>
        <taxon>Ascomycota</taxon>
        <taxon>Saccharomycotina</taxon>
        <taxon>Saccharomycetes</taxon>
        <taxon>Saccharomycodales</taxon>
        <taxon>Saccharomycodaceae</taxon>
        <taxon>Saccharomycodes</taxon>
    </lineage>
</organism>
<sequence>MSSNLNNKAGLIGDPDFSQYGDFAQDSNVVKDDKTIKRLLLTSYFTINERNVPRSNFRSFCKVFLDLVASRGLEYIFDVGPNGVRPSKTVIRCINNLFYQKQAYFPREFKDSQPYDMLVELANEDSDEDDEDSYDSICREWKKLHYDGSQNAKIFKKSLLRLVAKTKASSAPMSDYEIKYRLIKSLKGAYANISDYIDYQYNGLENVKLEDILDIIVKRYDQYKKTKSVRSRVDNEVKAYGRSHKHDDYGFMTESSTKAKIVCYSCNKEGHYKNECPSLIVKKDSSKSNASTLTKGKVKLVNNQKNMTKVSRVDTNNQDGETEEGLTEISLRPICTKKVLRVEIKKFPNILYDTGADFSIVNKSLLHNLNKNTRFSLTDFNKNIIDAPYVGDLFMNINGNEIKFRAVGVTNESMDPVISRASLKECNLIVNEQELSIKNAKDNSFVGNLKEREHSIYFPGNWVVPPNNISVRTAKSKEKFNLDHIHVLLGHVNVKDLQRSFKSGCLVGINYDDIDWSNVNSFGCVTCMQGKSRYKNHIIGSRAIAQQYYEVGEYFHSDLFGSVSNIKKGYYHSFISFTDEKSKFKFVYGLKSKSAEAILKVLKVFVPYVEKHLGKSIKYIQTDNGLEYKNRLVMEYLRKFGIKLLNNTAGDSRGNGVAERLNLTLLNDARTLMGNTNLPRHLWFYAVLFSCYVRNGISAASNDTGCSPRELMSIPKLNVAKILPFGSHVILHHPTHDKIEKRGLDAYVLAPSESSFGYLVWVPSLMRIVDSSSISLCKSPFNSGECQENVIDEFIDELISKDDSLDSNRVEPLSSQTNESHNESAEIHMRNIKGMNMMEIQKLLLKRHLMLMRQTLRVV</sequence>
<dbReference type="GO" id="GO:0032196">
    <property type="term" value="P:transposition"/>
    <property type="evidence" value="ECO:0007669"/>
    <property type="project" value="UniProtKB-KW"/>
</dbReference>
<evidence type="ECO:0000256" key="11">
    <source>
        <dbReference type="ARBA" id="ARBA00022801"/>
    </source>
</evidence>
<keyword evidence="15" id="KW-0695">RNA-directed DNA polymerase</keyword>
<keyword evidence="11" id="KW-0378">Hydrolase</keyword>
<keyword evidence="17" id="KW-0238">DNA-binding</keyword>
<comment type="catalytic activity">
    <reaction evidence="23">
        <text>DNA(n) + a 2'-deoxyribonucleoside 5'-triphosphate = DNA(n+1) + diphosphate</text>
        <dbReference type="Rhea" id="RHEA:22508"/>
        <dbReference type="Rhea" id="RHEA-COMP:17339"/>
        <dbReference type="Rhea" id="RHEA-COMP:17340"/>
        <dbReference type="ChEBI" id="CHEBI:33019"/>
        <dbReference type="ChEBI" id="CHEBI:61560"/>
        <dbReference type="ChEBI" id="CHEBI:173112"/>
        <dbReference type="EC" id="2.7.7.7"/>
    </reaction>
</comment>
<evidence type="ECO:0000256" key="24">
    <source>
        <dbReference type="PROSITE-ProRule" id="PRU00047"/>
    </source>
</evidence>
<keyword evidence="19" id="KW-0539">Nucleus</keyword>